<comment type="similarity">
    <text evidence="4">Belongs to the etk/wzc family.</text>
</comment>
<comment type="catalytic activity">
    <reaction evidence="16">
        <text>L-tyrosyl-[protein] + ATP = O-phospho-L-tyrosyl-[protein] + ADP + H(+)</text>
        <dbReference type="Rhea" id="RHEA:10596"/>
        <dbReference type="Rhea" id="RHEA-COMP:10136"/>
        <dbReference type="Rhea" id="RHEA-COMP:20101"/>
        <dbReference type="ChEBI" id="CHEBI:15378"/>
        <dbReference type="ChEBI" id="CHEBI:30616"/>
        <dbReference type="ChEBI" id="CHEBI:46858"/>
        <dbReference type="ChEBI" id="CHEBI:61978"/>
        <dbReference type="ChEBI" id="CHEBI:456216"/>
        <dbReference type="EC" id="2.7.10.2"/>
    </reaction>
</comment>
<feature type="domain" description="AAA" evidence="20">
    <location>
        <begin position="267"/>
        <end position="403"/>
    </location>
</feature>
<dbReference type="Pfam" id="PF13614">
    <property type="entry name" value="AAA_31"/>
    <property type="match status" value="1"/>
</dbReference>
<dbReference type="SUPFAM" id="SSF52540">
    <property type="entry name" value="P-loop containing nucleoside triphosphate hydrolases"/>
    <property type="match status" value="1"/>
</dbReference>
<evidence type="ECO:0000256" key="3">
    <source>
        <dbReference type="ARBA" id="ARBA00007316"/>
    </source>
</evidence>
<dbReference type="GO" id="GO:0005886">
    <property type="term" value="C:plasma membrane"/>
    <property type="evidence" value="ECO:0007669"/>
    <property type="project" value="UniProtKB-SubCell"/>
</dbReference>
<keyword evidence="10" id="KW-0547">Nucleotide-binding</keyword>
<name>A0A652YVH9_NOCGL</name>
<feature type="compositionally biased region" description="Low complexity" evidence="17">
    <location>
        <begin position="468"/>
        <end position="500"/>
    </location>
</feature>
<evidence type="ECO:0000256" key="5">
    <source>
        <dbReference type="ARBA" id="ARBA00011903"/>
    </source>
</evidence>
<sequence length="539" mass="56778">MEVQDYLKVLQARWKIIAVVTVVAILGALGASLISTPIYQASTRLFVSTTLGSSVNEAYQGNLLSQQRVTSYTKLLTGQTLAQRTIDRLGSDAVNGMTPAQLAASVVATSAPDTVLIDVGVKDPSPERARDIANALSDEFVLMAKELETPETGGTPAARVVVEQEAGTPTTPVSPNTKRNIALGAAVGLLLGIALAVLRDRLDNTVKDRRVVEEVAGSALVGTIPFDKEMQTKHTIEFNEGNSASAEAYRELRTNLQFLEVDNPPRVIVVTSSLSAEGKTTTAVNIALVLAEAGKSVCLVEGDLRKPRVSKYLGMIGTVGLSSVLAGQAQLDDVLQPTTHGDLVVLASGPIPPNPSELLGTDHSRQVLAELRDRFEYVIIDAPPLLPVTDAAVLTAMSDGALVIARHASTKRDQLARAVGNLQSVGARILGTVITMTPANKRGGGYEYKYYYETDKTVPALAEAAPLPGASEGSAAPAKATAPKKAPAPATDAADTNAAPVKAPVKASEEAPHSSIPFDDAPTQEFQLRTSENGHRYLD</sequence>
<evidence type="ECO:0000256" key="13">
    <source>
        <dbReference type="ARBA" id="ARBA00022989"/>
    </source>
</evidence>
<evidence type="ECO:0000256" key="16">
    <source>
        <dbReference type="ARBA" id="ARBA00051245"/>
    </source>
</evidence>
<accession>A0A652YVH9</accession>
<evidence type="ECO:0000256" key="15">
    <source>
        <dbReference type="ARBA" id="ARBA00023137"/>
    </source>
</evidence>
<dbReference type="Pfam" id="PF02706">
    <property type="entry name" value="Wzz"/>
    <property type="match status" value="1"/>
</dbReference>
<keyword evidence="12" id="KW-0067">ATP-binding</keyword>
<dbReference type="InterPro" id="IPR003856">
    <property type="entry name" value="LPS_length_determ_N"/>
</dbReference>
<evidence type="ECO:0000256" key="4">
    <source>
        <dbReference type="ARBA" id="ARBA00008883"/>
    </source>
</evidence>
<comment type="caution">
    <text evidence="21">The sequence shown here is derived from an EMBL/GenBank/DDBJ whole genome shotgun (WGS) entry which is preliminary data.</text>
</comment>
<evidence type="ECO:0000256" key="10">
    <source>
        <dbReference type="ARBA" id="ARBA00022741"/>
    </source>
</evidence>
<evidence type="ECO:0000256" key="7">
    <source>
        <dbReference type="ARBA" id="ARBA00022519"/>
    </source>
</evidence>
<comment type="similarity">
    <text evidence="2">Belongs to the CpsC/CapA family.</text>
</comment>
<keyword evidence="8" id="KW-0808">Transferase</keyword>
<keyword evidence="15 21" id="KW-0829">Tyrosine-protein kinase</keyword>
<evidence type="ECO:0000256" key="6">
    <source>
        <dbReference type="ARBA" id="ARBA00022475"/>
    </source>
</evidence>
<dbReference type="PANTHER" id="PTHR32309">
    <property type="entry name" value="TYROSINE-PROTEIN KINASE"/>
    <property type="match status" value="1"/>
</dbReference>
<dbReference type="Gene3D" id="3.40.50.300">
    <property type="entry name" value="P-loop containing nucleotide triphosphate hydrolases"/>
    <property type="match status" value="1"/>
</dbReference>
<evidence type="ECO:0000256" key="11">
    <source>
        <dbReference type="ARBA" id="ARBA00022777"/>
    </source>
</evidence>
<dbReference type="GO" id="GO:0005524">
    <property type="term" value="F:ATP binding"/>
    <property type="evidence" value="ECO:0007669"/>
    <property type="project" value="UniProtKB-KW"/>
</dbReference>
<evidence type="ECO:0000256" key="1">
    <source>
        <dbReference type="ARBA" id="ARBA00004429"/>
    </source>
</evidence>
<keyword evidence="14 18" id="KW-0472">Membrane</keyword>
<evidence type="ECO:0000256" key="8">
    <source>
        <dbReference type="ARBA" id="ARBA00022679"/>
    </source>
</evidence>
<comment type="subcellular location">
    <subcellularLocation>
        <location evidence="1">Cell inner membrane</location>
        <topology evidence="1">Multi-pass membrane protein</topology>
    </subcellularLocation>
</comment>
<reference evidence="21" key="1">
    <citation type="submission" date="2019-07" db="EMBL/GenBank/DDBJ databases">
        <title>Genomic Encyclopedia of Type Strains, Phase IV (KMG-IV): sequencing the most valuable type-strain genomes for metagenomic binning, comparative biology and taxonomic classification.</title>
        <authorList>
            <person name="Goeker M."/>
        </authorList>
    </citation>
    <scope>NUCLEOTIDE SEQUENCE</scope>
    <source>
        <strain evidence="21">DSM 44596</strain>
    </source>
</reference>
<dbReference type="NCBIfam" id="TIGR01007">
    <property type="entry name" value="eps_fam"/>
    <property type="match status" value="1"/>
</dbReference>
<dbReference type="AlphaFoldDB" id="A0A652YVH9"/>
<dbReference type="GO" id="GO:0004715">
    <property type="term" value="F:non-membrane spanning protein tyrosine kinase activity"/>
    <property type="evidence" value="ECO:0007669"/>
    <property type="project" value="UniProtKB-EC"/>
</dbReference>
<feature type="transmembrane region" description="Helical" evidence="18">
    <location>
        <begin position="12"/>
        <end position="34"/>
    </location>
</feature>
<keyword evidence="21" id="KW-0675">Receptor</keyword>
<evidence type="ECO:0000256" key="9">
    <source>
        <dbReference type="ARBA" id="ARBA00022692"/>
    </source>
</evidence>
<gene>
    <name evidence="21" type="ORF">FNL38_10168</name>
</gene>
<dbReference type="InterPro" id="IPR005702">
    <property type="entry name" value="Wzc-like_C"/>
</dbReference>
<evidence type="ECO:0000313" key="21">
    <source>
        <dbReference type="EMBL" id="TYQ07703.1"/>
    </source>
</evidence>
<dbReference type="FunFam" id="3.40.50.300:FF:000527">
    <property type="entry name" value="Tyrosine-protein kinase etk"/>
    <property type="match status" value="1"/>
</dbReference>
<dbReference type="PANTHER" id="PTHR32309:SF13">
    <property type="entry name" value="FERRIC ENTEROBACTIN TRANSPORT PROTEIN FEPE"/>
    <property type="match status" value="1"/>
</dbReference>
<protein>
    <recommendedName>
        <fullName evidence="5">non-specific protein-tyrosine kinase</fullName>
        <ecNumber evidence="5">2.7.10.2</ecNumber>
    </recommendedName>
</protein>
<keyword evidence="7" id="KW-0997">Cell inner membrane</keyword>
<evidence type="ECO:0000259" key="19">
    <source>
        <dbReference type="Pfam" id="PF02706"/>
    </source>
</evidence>
<comment type="similarity">
    <text evidence="3">Belongs to the CpsD/CapB family.</text>
</comment>
<dbReference type="CDD" id="cd05387">
    <property type="entry name" value="BY-kinase"/>
    <property type="match status" value="1"/>
</dbReference>
<evidence type="ECO:0000259" key="20">
    <source>
        <dbReference type="Pfam" id="PF13614"/>
    </source>
</evidence>
<dbReference type="EC" id="2.7.10.2" evidence="5"/>
<feature type="domain" description="Polysaccharide chain length determinant N-terminal" evidence="19">
    <location>
        <begin position="3"/>
        <end position="88"/>
    </location>
</feature>
<keyword evidence="6" id="KW-1003">Cell membrane</keyword>
<dbReference type="GO" id="GO:0042802">
    <property type="term" value="F:identical protein binding"/>
    <property type="evidence" value="ECO:0007669"/>
    <property type="project" value="UniProtKB-ARBA"/>
</dbReference>
<keyword evidence="11 21" id="KW-0418">Kinase</keyword>
<dbReference type="InterPro" id="IPR027417">
    <property type="entry name" value="P-loop_NTPase"/>
</dbReference>
<dbReference type="EMBL" id="VNIQ01000001">
    <property type="protein sequence ID" value="TYQ07703.1"/>
    <property type="molecule type" value="Genomic_DNA"/>
</dbReference>
<evidence type="ECO:0000256" key="12">
    <source>
        <dbReference type="ARBA" id="ARBA00022840"/>
    </source>
</evidence>
<keyword evidence="13 18" id="KW-1133">Transmembrane helix</keyword>
<keyword evidence="9 18" id="KW-0812">Transmembrane</keyword>
<evidence type="ECO:0000256" key="14">
    <source>
        <dbReference type="ARBA" id="ARBA00023136"/>
    </source>
</evidence>
<evidence type="ECO:0000256" key="18">
    <source>
        <dbReference type="SAM" id="Phobius"/>
    </source>
</evidence>
<dbReference type="InterPro" id="IPR050445">
    <property type="entry name" value="Bact_polysacc_biosynth/exp"/>
</dbReference>
<proteinExistence type="inferred from homology"/>
<organism evidence="21">
    <name type="scientific">Nocardia globerula</name>
    <dbReference type="NCBI Taxonomy" id="1818"/>
    <lineage>
        <taxon>Bacteria</taxon>
        <taxon>Bacillati</taxon>
        <taxon>Actinomycetota</taxon>
        <taxon>Actinomycetes</taxon>
        <taxon>Mycobacteriales</taxon>
        <taxon>Nocardiaceae</taxon>
        <taxon>Nocardia</taxon>
    </lineage>
</organism>
<feature type="region of interest" description="Disordered" evidence="17">
    <location>
        <begin position="468"/>
        <end position="539"/>
    </location>
</feature>
<evidence type="ECO:0000256" key="17">
    <source>
        <dbReference type="SAM" id="MobiDB-lite"/>
    </source>
</evidence>
<evidence type="ECO:0000256" key="2">
    <source>
        <dbReference type="ARBA" id="ARBA00006683"/>
    </source>
</evidence>
<dbReference type="InterPro" id="IPR025669">
    <property type="entry name" value="AAA_dom"/>
</dbReference>